<gene>
    <name evidence="2" type="ORF">L198_02637</name>
</gene>
<name>A0A1E3JM19_9TREE</name>
<evidence type="ECO:0000313" key="2">
    <source>
        <dbReference type="EMBL" id="ODO01908.1"/>
    </source>
</evidence>
<feature type="region of interest" description="Disordered" evidence="1">
    <location>
        <begin position="56"/>
        <end position="76"/>
    </location>
</feature>
<dbReference type="AlphaFoldDB" id="A0A1E3JM19"/>
<dbReference type="Proteomes" id="UP000094819">
    <property type="component" value="Unassembled WGS sequence"/>
</dbReference>
<sequence length="204" mass="21762">MDGSGGEGIAVAPRVWRWWMPCGGHATKAEESENDKAGEDVAADEDVDVVSVADARSVVEDDDASSDDLPYHPGYVYEPVVPAPPPSPPTVPHLLRSGKNCPPALLAPVLAAGVDPLPFSGSDDPIPDLDLLLGPRGDPLPFPYPDALADYLGRPDDPSFHPSDERLPVDGHIGMPIRALLAMAEQEVVDEPRTWRAAMKSPPR</sequence>
<proteinExistence type="predicted"/>
<accession>A0A1E3JM19</accession>
<evidence type="ECO:0000313" key="3">
    <source>
        <dbReference type="Proteomes" id="UP000094819"/>
    </source>
</evidence>
<dbReference type="RefSeq" id="XP_019033160.1">
    <property type="nucleotide sequence ID" value="XM_019174781.1"/>
</dbReference>
<keyword evidence="3" id="KW-1185">Reference proteome</keyword>
<comment type="caution">
    <text evidence="2">The sequence shown here is derived from an EMBL/GenBank/DDBJ whole genome shotgun (WGS) entry which is preliminary data.</text>
</comment>
<dbReference type="GeneID" id="30191850"/>
<dbReference type="EMBL" id="AWGH01000006">
    <property type="protein sequence ID" value="ODO01908.1"/>
    <property type="molecule type" value="Genomic_DNA"/>
</dbReference>
<organism evidence="2 3">
    <name type="scientific">Cryptococcus wingfieldii CBS 7118</name>
    <dbReference type="NCBI Taxonomy" id="1295528"/>
    <lineage>
        <taxon>Eukaryota</taxon>
        <taxon>Fungi</taxon>
        <taxon>Dikarya</taxon>
        <taxon>Basidiomycota</taxon>
        <taxon>Agaricomycotina</taxon>
        <taxon>Tremellomycetes</taxon>
        <taxon>Tremellales</taxon>
        <taxon>Cryptococcaceae</taxon>
        <taxon>Cryptococcus</taxon>
    </lineage>
</organism>
<reference evidence="2 3" key="1">
    <citation type="submission" date="2016-06" db="EMBL/GenBank/DDBJ databases">
        <title>Evolution of pathogenesis and genome organization in the Tremellales.</title>
        <authorList>
            <person name="Cuomo C."/>
            <person name="Litvintseva A."/>
            <person name="Heitman J."/>
            <person name="Chen Y."/>
            <person name="Sun S."/>
            <person name="Springer D."/>
            <person name="Dromer F."/>
            <person name="Young S."/>
            <person name="Zeng Q."/>
            <person name="Chapman S."/>
            <person name="Gujja S."/>
            <person name="Saif S."/>
            <person name="Birren B."/>
        </authorList>
    </citation>
    <scope>NUCLEOTIDE SEQUENCE [LARGE SCALE GENOMIC DNA]</scope>
    <source>
        <strain evidence="2 3">CBS 7118</strain>
    </source>
</reference>
<evidence type="ECO:0000256" key="1">
    <source>
        <dbReference type="SAM" id="MobiDB-lite"/>
    </source>
</evidence>
<protein>
    <submittedName>
        <fullName evidence="2">Uncharacterized protein</fullName>
    </submittedName>
</protein>